<sequence>MESYLGFFKGGRQMNGLLKMQYKKIRRFIRQYVNGAKGFLSIFLALTVSPLLLCTFMFIEYARFQSINELMQEIMGSSLFSTLGSYDSYLEERFDLLAVAQDVDINSLYNNYATQNTNSLGKAVSLTGTQAQGQHDFGKGDILKQQLYEASEKPVLTQALWDGLNIDSLIEKLGEVKQVKQLSAMADVADKATQFGDDATKMIKAGLDSYDKSTTYTANFDKYDVAAENFRAALAAVDAAKSSGGSALAAAEQNAEAAAKQYAEASQELNDSLGELSEKIGELLESSGKLAEDLFQVQDSISKYKQAGASEGAESVGADAYGWFNMMYGMVEDFRKTNVSESYQSQVNAEQAKFRTQTESLRTFVAAGQGASAMLSDPYKPVQVSSFKRNIAEQLLDLKNRLNHSATDDNEGIQEIKDFADLAKDILDLKVLYDGNLNSQLDTSVLVHTDSFDTSGLLTASSLAGIIDDSVEFLDGIKNANVFKAITKLVSFLVNLTTFLVGVIAWIAEHFVNLVRFLAQPKEYYHAFLLYGYAAYNLPNRTTYMEGSTLTDYEFKKIFNLAGGNYSAETTGSLKDVVNIQDSSGSDPMLKGAELEYMLTGANSEYAAQAGAFFDGYMFRLASDSVAVVRSDILQALSVTGPGRIAATIIFLIIEPLLDMIVLVNGGKEPLFKEVAYLSSRGLIYLGKDLWNCTNISDRMKEQVNGQFKREVDGINAEIDKKEEERAKNSTGKDLVKHGSQGSTAEEKMKEENGYFLMDYTGHGAILQILCTPLEDYSKRIQNIIQMEAKEYYKGKSSFSIDKAYTSIHSNTEYHLKPFMGLSPSLTGGFPMKKERDLAY</sequence>
<dbReference type="EMBL" id="ACKX01000120">
    <property type="protein sequence ID" value="EEJ51514.1"/>
    <property type="molecule type" value="Genomic_DNA"/>
</dbReference>
<keyword evidence="3" id="KW-0472">Membrane</keyword>
<feature type="region of interest" description="Disordered" evidence="2">
    <location>
        <begin position="723"/>
        <end position="745"/>
    </location>
</feature>
<organism evidence="4 5">
    <name type="scientific">Oribacterium sinus F0268</name>
    <dbReference type="NCBI Taxonomy" id="585501"/>
    <lineage>
        <taxon>Bacteria</taxon>
        <taxon>Bacillati</taxon>
        <taxon>Bacillota</taxon>
        <taxon>Clostridia</taxon>
        <taxon>Lachnospirales</taxon>
        <taxon>Lachnospiraceae</taxon>
        <taxon>Oribacterium</taxon>
    </lineage>
</organism>
<evidence type="ECO:0000256" key="3">
    <source>
        <dbReference type="SAM" id="Phobius"/>
    </source>
</evidence>
<gene>
    <name evidence="4" type="ORF">HMPREF6123_1205</name>
</gene>
<reference evidence="4 5" key="1">
    <citation type="submission" date="2009-04" db="EMBL/GenBank/DDBJ databases">
        <authorList>
            <person name="Qin X."/>
            <person name="Bachman B."/>
            <person name="Battles P."/>
            <person name="Bell A."/>
            <person name="Bess C."/>
            <person name="Bickham C."/>
            <person name="Chaboub L."/>
            <person name="Chen D."/>
            <person name="Coyle M."/>
            <person name="Deiros D.R."/>
            <person name="Dinh H."/>
            <person name="Forbes L."/>
            <person name="Fowler G."/>
            <person name="Francisco L."/>
            <person name="Fu Q."/>
            <person name="Gubbala S."/>
            <person name="Hale W."/>
            <person name="Han Y."/>
            <person name="Hemphill L."/>
            <person name="Highlander S.K."/>
            <person name="Hirani K."/>
            <person name="Hogues M."/>
            <person name="Jackson L."/>
            <person name="Jakkamsetti A."/>
            <person name="Javaid M."/>
            <person name="Jiang H."/>
            <person name="Korchina V."/>
            <person name="Kovar C."/>
            <person name="Lara F."/>
            <person name="Lee S."/>
            <person name="Mata R."/>
            <person name="Mathew T."/>
            <person name="Moen C."/>
            <person name="Morales K."/>
            <person name="Munidasa M."/>
            <person name="Nazareth L."/>
            <person name="Ngo R."/>
            <person name="Nguyen L."/>
            <person name="Okwuonu G."/>
            <person name="Ongeri F."/>
            <person name="Patil S."/>
            <person name="Petrosino J."/>
            <person name="Pham C."/>
            <person name="Pham P."/>
            <person name="Pu L.-L."/>
            <person name="Puazo M."/>
            <person name="Raj R."/>
            <person name="Reid J."/>
            <person name="Rouhana J."/>
            <person name="Saada N."/>
            <person name="Shang Y."/>
            <person name="Simmons D."/>
            <person name="Thornton R."/>
            <person name="Warren J."/>
            <person name="Weissenberger G."/>
            <person name="Zhang J."/>
            <person name="Zhang L."/>
            <person name="Zhou C."/>
            <person name="Zhu D."/>
            <person name="Muzny D."/>
            <person name="Worley K."/>
            <person name="Gibbs R."/>
        </authorList>
    </citation>
    <scope>NUCLEOTIDE SEQUENCE [LARGE SCALE GENOMIC DNA]</scope>
    <source>
        <strain evidence="4 5">F0268</strain>
    </source>
</reference>
<proteinExistence type="predicted"/>
<evidence type="ECO:0000313" key="5">
    <source>
        <dbReference type="Proteomes" id="UP000004121"/>
    </source>
</evidence>
<keyword evidence="5" id="KW-1185">Reference proteome</keyword>
<keyword evidence="3" id="KW-1133">Transmembrane helix</keyword>
<feature type="coiled-coil region" evidence="1">
    <location>
        <begin position="248"/>
        <end position="279"/>
    </location>
</feature>
<dbReference type="AlphaFoldDB" id="C2KXI6"/>
<dbReference type="Proteomes" id="UP000004121">
    <property type="component" value="Unassembled WGS sequence"/>
</dbReference>
<evidence type="ECO:0000256" key="2">
    <source>
        <dbReference type="SAM" id="MobiDB-lite"/>
    </source>
</evidence>
<evidence type="ECO:0000313" key="4">
    <source>
        <dbReference type="EMBL" id="EEJ51514.1"/>
    </source>
</evidence>
<dbReference type="InParanoid" id="C2KXI6"/>
<protein>
    <submittedName>
        <fullName evidence="4">Uncharacterized protein</fullName>
    </submittedName>
</protein>
<keyword evidence="3" id="KW-0812">Transmembrane</keyword>
<dbReference type="HOGENOM" id="CLU_340054_0_0_9"/>
<name>C2KXI6_9FIRM</name>
<dbReference type="eggNOG" id="ENOG5033NJ7">
    <property type="taxonomic scope" value="Bacteria"/>
</dbReference>
<feature type="transmembrane region" description="Helical" evidence="3">
    <location>
        <begin position="38"/>
        <end position="59"/>
    </location>
</feature>
<comment type="caution">
    <text evidence="4">The sequence shown here is derived from an EMBL/GenBank/DDBJ whole genome shotgun (WGS) entry which is preliminary data.</text>
</comment>
<evidence type="ECO:0000256" key="1">
    <source>
        <dbReference type="SAM" id="Coils"/>
    </source>
</evidence>
<accession>C2KXI6</accession>
<keyword evidence="1" id="KW-0175">Coiled coil</keyword>
<dbReference type="STRING" id="585501.HMPREF6123_1205"/>